<dbReference type="InterPro" id="IPR050445">
    <property type="entry name" value="Bact_polysacc_biosynth/exp"/>
</dbReference>
<keyword evidence="7 20" id="KW-0808">Transferase</keyword>
<evidence type="ECO:0000256" key="16">
    <source>
        <dbReference type="SAM" id="Phobius"/>
    </source>
</evidence>
<feature type="transmembrane region" description="Helical" evidence="16">
    <location>
        <begin position="31"/>
        <end position="51"/>
    </location>
</feature>
<keyword evidence="12 16" id="KW-1133">Transmembrane helix</keyword>
<dbReference type="GO" id="GO:0005524">
    <property type="term" value="F:ATP binding"/>
    <property type="evidence" value="ECO:0007669"/>
    <property type="project" value="UniProtKB-KW"/>
</dbReference>
<evidence type="ECO:0000259" key="18">
    <source>
        <dbReference type="Pfam" id="PF13614"/>
    </source>
</evidence>
<dbReference type="PANTHER" id="PTHR32309:SF13">
    <property type="entry name" value="FERRIC ENTEROBACTIN TRANSPORT PROTEIN FEPE"/>
    <property type="match status" value="1"/>
</dbReference>
<evidence type="ECO:0000313" key="20">
    <source>
        <dbReference type="EMBL" id="SUB77998.1"/>
    </source>
</evidence>
<dbReference type="Gene3D" id="3.40.50.300">
    <property type="entry name" value="P-loop containing nucleotide triphosphate hydrolases"/>
    <property type="match status" value="1"/>
</dbReference>
<keyword evidence="10 20" id="KW-0418">Kinase</keyword>
<feature type="domain" description="Tyrosine-protein kinase G-rich" evidence="19">
    <location>
        <begin position="442"/>
        <end position="520"/>
    </location>
</feature>
<keyword evidence="5" id="KW-1003">Cell membrane</keyword>
<keyword evidence="11" id="KW-0067">ATP-binding</keyword>
<evidence type="ECO:0000256" key="8">
    <source>
        <dbReference type="ARBA" id="ARBA00022692"/>
    </source>
</evidence>
<dbReference type="InterPro" id="IPR003856">
    <property type="entry name" value="LPS_length_determ_N"/>
</dbReference>
<evidence type="ECO:0000256" key="1">
    <source>
        <dbReference type="ARBA" id="ARBA00004429"/>
    </source>
</evidence>
<dbReference type="GO" id="GO:0005886">
    <property type="term" value="C:plasma membrane"/>
    <property type="evidence" value="ECO:0007669"/>
    <property type="project" value="UniProtKB-SubCell"/>
</dbReference>
<comment type="similarity">
    <text evidence="3">Belongs to the etk/wzc family.</text>
</comment>
<protein>
    <recommendedName>
        <fullName evidence="4">non-specific protein-tyrosine kinase</fullName>
        <ecNumber evidence="4">2.7.10.2</ecNumber>
    </recommendedName>
</protein>
<evidence type="ECO:0000256" key="6">
    <source>
        <dbReference type="ARBA" id="ARBA00022519"/>
    </source>
</evidence>
<dbReference type="Pfam" id="PF13614">
    <property type="entry name" value="AAA_31"/>
    <property type="match status" value="1"/>
</dbReference>
<dbReference type="InterPro" id="IPR025669">
    <property type="entry name" value="AAA_dom"/>
</dbReference>
<evidence type="ECO:0000256" key="4">
    <source>
        <dbReference type="ARBA" id="ARBA00011903"/>
    </source>
</evidence>
<evidence type="ECO:0000259" key="19">
    <source>
        <dbReference type="Pfam" id="PF13807"/>
    </source>
</evidence>
<evidence type="ECO:0000256" key="11">
    <source>
        <dbReference type="ARBA" id="ARBA00022840"/>
    </source>
</evidence>
<dbReference type="SUPFAM" id="SSF52540">
    <property type="entry name" value="P-loop containing nucleoside triphosphate hydrolases"/>
    <property type="match status" value="1"/>
</dbReference>
<keyword evidence="14" id="KW-0829">Tyrosine-protein kinase</keyword>
<keyword evidence="13 16" id="KW-0472">Membrane</keyword>
<dbReference type="Proteomes" id="UP000254263">
    <property type="component" value="Unassembled WGS sequence"/>
</dbReference>
<keyword evidence="9" id="KW-0547">Nucleotide-binding</keyword>
<comment type="subcellular location">
    <subcellularLocation>
        <location evidence="1">Cell inner membrane</location>
        <topology evidence="1">Multi-pass membrane protein</topology>
    </subcellularLocation>
</comment>
<dbReference type="RefSeq" id="WP_040575361.1">
    <property type="nucleotide sequence ID" value="NZ_UGTI01000001.1"/>
</dbReference>
<evidence type="ECO:0000256" key="13">
    <source>
        <dbReference type="ARBA" id="ARBA00023136"/>
    </source>
</evidence>
<evidence type="ECO:0000256" key="7">
    <source>
        <dbReference type="ARBA" id="ARBA00022679"/>
    </source>
</evidence>
<feature type="transmembrane region" description="Helical" evidence="16">
    <location>
        <begin position="500"/>
        <end position="521"/>
    </location>
</feature>
<dbReference type="InterPro" id="IPR027417">
    <property type="entry name" value="P-loop_NTPase"/>
</dbReference>
<evidence type="ECO:0000256" key="2">
    <source>
        <dbReference type="ARBA" id="ARBA00007316"/>
    </source>
</evidence>
<evidence type="ECO:0000256" key="9">
    <source>
        <dbReference type="ARBA" id="ARBA00022741"/>
    </source>
</evidence>
<accession>A0A379DHY1</accession>
<organism evidence="20 21">
    <name type="scientific">Porphyromonas macacae</name>
    <dbReference type="NCBI Taxonomy" id="28115"/>
    <lineage>
        <taxon>Bacteria</taxon>
        <taxon>Pseudomonadati</taxon>
        <taxon>Bacteroidota</taxon>
        <taxon>Bacteroidia</taxon>
        <taxon>Bacteroidales</taxon>
        <taxon>Porphyromonadaceae</taxon>
        <taxon>Porphyromonas</taxon>
    </lineage>
</organism>
<name>A0A379DHY1_9PORP</name>
<evidence type="ECO:0000256" key="15">
    <source>
        <dbReference type="ARBA" id="ARBA00051245"/>
    </source>
</evidence>
<dbReference type="EC" id="2.7.10.2" evidence="4"/>
<proteinExistence type="inferred from homology"/>
<evidence type="ECO:0000256" key="12">
    <source>
        <dbReference type="ARBA" id="ARBA00022989"/>
    </source>
</evidence>
<dbReference type="Pfam" id="PF02706">
    <property type="entry name" value="Wzz"/>
    <property type="match status" value="1"/>
</dbReference>
<dbReference type="CDD" id="cd05387">
    <property type="entry name" value="BY-kinase"/>
    <property type="match status" value="1"/>
</dbReference>
<reference evidence="20 21" key="1">
    <citation type="submission" date="2018-06" db="EMBL/GenBank/DDBJ databases">
        <authorList>
            <consortium name="Pathogen Informatics"/>
            <person name="Doyle S."/>
        </authorList>
    </citation>
    <scope>NUCLEOTIDE SEQUENCE [LARGE SCALE GENOMIC DNA]</scope>
    <source>
        <strain evidence="20 21">NCTC13100</strain>
    </source>
</reference>
<feature type="domain" description="Polysaccharide chain length determinant N-terminal" evidence="17">
    <location>
        <begin position="17"/>
        <end position="109"/>
    </location>
</feature>
<sequence>MREYSSNNIMKAEVDNNIVLKKMLSVLMDKWKWFLLSILFCLACASFYLWYSTKVYTISATALIRETDSKINPAPQGVNLSNIGFLAPANSVSDEIEIMRSKTVMKKAILATGSFVTYTTKDGFLSHKDLYTESPVIVTMGEENLNKLSSDFALEIRIPDVNKIEVNGSIGEKKITTGVVACPYVLDSPVGPIQIALKPDVPSVKSGKVSVVVHALDQLVNDYLDALSILKKENTNSIVNIEFKSTHRRRGEDFVNEFIRMYNRTADMDKNLIAQKTDDFINERIKIIAYGLGDAETALEQTKKAAGLTNLSDFQNVVSGNASAEKERVQINTQLQLVKYLREYVYNPQNNDQVIPANIGIENTTLTTLISNYNEQLLKRNRYLESSTPENPMVVRKTEELKTLKENILTSINNVYQSLLINKRDIDTHASKLAGRILNAPTQERELTDISRQQEIKSSLYLMLLQKREENNIKLASTADNARIIDPAIASRKPVNPNPFTVRLIALILGILIPVIILLLLNFFKTKISSVEDIRKLTAIPIFAQVPWIKDLKKLQIVIKEKDNTPLSEVFRKIRTNLRLALKRENNKVVLVTSTVKGEGKTFIASNLAASLSLLGKKVVIIGMDMRNPQLINVFGLKEQSAGLSDMLLAGNRNYDSYIQTSTYHDNLFILPAGKNSVNSTELLELPLLQEIVKELKMKFDFVIIDTVSVGEDVVDAFVISDLADATLYVCRDNHVKRDQFSTVNELISQGILQNVSIVFNG</sequence>
<dbReference type="InterPro" id="IPR005702">
    <property type="entry name" value="Wzc-like_C"/>
</dbReference>
<evidence type="ECO:0000256" key="10">
    <source>
        <dbReference type="ARBA" id="ARBA00022777"/>
    </source>
</evidence>
<evidence type="ECO:0000313" key="21">
    <source>
        <dbReference type="Proteomes" id="UP000254263"/>
    </source>
</evidence>
<dbReference type="NCBIfam" id="TIGR01007">
    <property type="entry name" value="eps_fam"/>
    <property type="match status" value="1"/>
</dbReference>
<dbReference type="GO" id="GO:0004715">
    <property type="term" value="F:non-membrane spanning protein tyrosine kinase activity"/>
    <property type="evidence" value="ECO:0007669"/>
    <property type="project" value="UniProtKB-EC"/>
</dbReference>
<comment type="catalytic activity">
    <reaction evidence="15">
        <text>L-tyrosyl-[protein] + ATP = O-phospho-L-tyrosyl-[protein] + ADP + H(+)</text>
        <dbReference type="Rhea" id="RHEA:10596"/>
        <dbReference type="Rhea" id="RHEA-COMP:10136"/>
        <dbReference type="Rhea" id="RHEA-COMP:20101"/>
        <dbReference type="ChEBI" id="CHEBI:15378"/>
        <dbReference type="ChEBI" id="CHEBI:30616"/>
        <dbReference type="ChEBI" id="CHEBI:46858"/>
        <dbReference type="ChEBI" id="CHEBI:61978"/>
        <dbReference type="ChEBI" id="CHEBI:456216"/>
        <dbReference type="EC" id="2.7.10.2"/>
    </reaction>
</comment>
<dbReference type="AlphaFoldDB" id="A0A379DHY1"/>
<dbReference type="InterPro" id="IPR032807">
    <property type="entry name" value="GNVR"/>
</dbReference>
<comment type="similarity">
    <text evidence="2">Belongs to the CpsD/CapB family.</text>
</comment>
<keyword evidence="6" id="KW-0997">Cell inner membrane</keyword>
<dbReference type="PANTHER" id="PTHR32309">
    <property type="entry name" value="TYROSINE-PROTEIN KINASE"/>
    <property type="match status" value="1"/>
</dbReference>
<evidence type="ECO:0000256" key="3">
    <source>
        <dbReference type="ARBA" id="ARBA00008883"/>
    </source>
</evidence>
<keyword evidence="8 16" id="KW-0812">Transmembrane</keyword>
<dbReference type="Pfam" id="PF13807">
    <property type="entry name" value="GNVR"/>
    <property type="match status" value="1"/>
</dbReference>
<dbReference type="EMBL" id="UGTI01000001">
    <property type="protein sequence ID" value="SUB77998.1"/>
    <property type="molecule type" value="Genomic_DNA"/>
</dbReference>
<gene>
    <name evidence="20" type="ORF">NCTC13100_01149</name>
</gene>
<feature type="domain" description="AAA" evidence="18">
    <location>
        <begin position="589"/>
        <end position="708"/>
    </location>
</feature>
<evidence type="ECO:0000256" key="14">
    <source>
        <dbReference type="ARBA" id="ARBA00023137"/>
    </source>
</evidence>
<evidence type="ECO:0000256" key="5">
    <source>
        <dbReference type="ARBA" id="ARBA00022475"/>
    </source>
</evidence>
<evidence type="ECO:0000259" key="17">
    <source>
        <dbReference type="Pfam" id="PF02706"/>
    </source>
</evidence>